<feature type="compositionally biased region" description="Low complexity" evidence="2">
    <location>
        <begin position="1068"/>
        <end position="1079"/>
    </location>
</feature>
<reference evidence="6 7" key="1">
    <citation type="journal article" date="2008" name="Nature">
        <title>The genome of the model beetle and pest Tribolium castaneum.</title>
        <authorList>
            <consortium name="Tribolium Genome Sequencing Consortium"/>
            <person name="Richards S."/>
            <person name="Gibbs R.A."/>
            <person name="Weinstock G.M."/>
            <person name="Brown S.J."/>
            <person name="Denell R."/>
            <person name="Beeman R.W."/>
            <person name="Gibbs R."/>
            <person name="Beeman R.W."/>
            <person name="Brown S.J."/>
            <person name="Bucher G."/>
            <person name="Friedrich M."/>
            <person name="Grimmelikhuijzen C.J."/>
            <person name="Klingler M."/>
            <person name="Lorenzen M."/>
            <person name="Richards S."/>
            <person name="Roth S."/>
            <person name="Schroder R."/>
            <person name="Tautz D."/>
            <person name="Zdobnov E.M."/>
            <person name="Muzny D."/>
            <person name="Gibbs R.A."/>
            <person name="Weinstock G.M."/>
            <person name="Attaway T."/>
            <person name="Bell S."/>
            <person name="Buhay C.J."/>
            <person name="Chandrabose M.N."/>
            <person name="Chavez D."/>
            <person name="Clerk-Blankenburg K.P."/>
            <person name="Cree A."/>
            <person name="Dao M."/>
            <person name="Davis C."/>
            <person name="Chacko J."/>
            <person name="Dinh H."/>
            <person name="Dugan-Rocha S."/>
            <person name="Fowler G."/>
            <person name="Garner T.T."/>
            <person name="Garnes J."/>
            <person name="Gnirke A."/>
            <person name="Hawes A."/>
            <person name="Hernandez J."/>
            <person name="Hines S."/>
            <person name="Holder M."/>
            <person name="Hume J."/>
            <person name="Jhangiani S.N."/>
            <person name="Joshi V."/>
            <person name="Khan Z.M."/>
            <person name="Jackson L."/>
            <person name="Kovar C."/>
            <person name="Kowis A."/>
            <person name="Lee S."/>
            <person name="Lewis L.R."/>
            <person name="Margolis J."/>
            <person name="Morgan M."/>
            <person name="Nazareth L.V."/>
            <person name="Nguyen N."/>
            <person name="Okwuonu G."/>
            <person name="Parker D."/>
            <person name="Richards S."/>
            <person name="Ruiz S.J."/>
            <person name="Santibanez J."/>
            <person name="Savard J."/>
            <person name="Scherer S.E."/>
            <person name="Schneider B."/>
            <person name="Sodergren E."/>
            <person name="Tautz D."/>
            <person name="Vattahil S."/>
            <person name="Villasana D."/>
            <person name="White C.S."/>
            <person name="Wright R."/>
            <person name="Park Y."/>
            <person name="Beeman R.W."/>
            <person name="Lord J."/>
            <person name="Oppert B."/>
            <person name="Lorenzen M."/>
            <person name="Brown S."/>
            <person name="Wang L."/>
            <person name="Savard J."/>
            <person name="Tautz D."/>
            <person name="Richards S."/>
            <person name="Weinstock G."/>
            <person name="Gibbs R.A."/>
            <person name="Liu Y."/>
            <person name="Worley K."/>
            <person name="Weinstock G."/>
            <person name="Elsik C.G."/>
            <person name="Reese J.T."/>
            <person name="Elhaik E."/>
            <person name="Landan G."/>
            <person name="Graur D."/>
            <person name="Arensburger P."/>
            <person name="Atkinson P."/>
            <person name="Beeman R.W."/>
            <person name="Beidler J."/>
            <person name="Brown S.J."/>
            <person name="Demuth J.P."/>
            <person name="Drury D.W."/>
            <person name="Du Y.Z."/>
            <person name="Fujiwara H."/>
            <person name="Lorenzen M."/>
            <person name="Maselli V."/>
            <person name="Osanai M."/>
            <person name="Park Y."/>
            <person name="Robertson H.M."/>
            <person name="Tu Z."/>
            <person name="Wang J.J."/>
            <person name="Wang S."/>
            <person name="Richards S."/>
            <person name="Song H."/>
            <person name="Zhang L."/>
            <person name="Sodergren E."/>
            <person name="Werner D."/>
            <person name="Stanke M."/>
            <person name="Morgenstern B."/>
            <person name="Solovyev V."/>
            <person name="Kosarev P."/>
            <person name="Brown G."/>
            <person name="Chen H.C."/>
            <person name="Ermolaeva O."/>
            <person name="Hlavina W."/>
            <person name="Kapustin Y."/>
            <person name="Kiryutin B."/>
            <person name="Kitts P."/>
            <person name="Maglott D."/>
            <person name="Pruitt K."/>
            <person name="Sapojnikov V."/>
            <person name="Souvorov A."/>
            <person name="Mackey A.J."/>
            <person name="Waterhouse R.M."/>
            <person name="Wyder S."/>
            <person name="Zdobnov E.M."/>
            <person name="Zdobnov E.M."/>
            <person name="Wyder S."/>
            <person name="Kriventseva E.V."/>
            <person name="Kadowaki T."/>
            <person name="Bork P."/>
            <person name="Aranda M."/>
            <person name="Bao R."/>
            <person name="Beermann A."/>
            <person name="Berns N."/>
            <person name="Bolognesi R."/>
            <person name="Bonneton F."/>
            <person name="Bopp D."/>
            <person name="Brown S.J."/>
            <person name="Bucher G."/>
            <person name="Butts T."/>
            <person name="Chaumot A."/>
            <person name="Denell R.E."/>
            <person name="Ferrier D.E."/>
            <person name="Friedrich M."/>
            <person name="Gordon C.M."/>
            <person name="Jindra M."/>
            <person name="Klingler M."/>
            <person name="Lan Q."/>
            <person name="Lattorff H.M."/>
            <person name="Laudet V."/>
            <person name="von Levetsow C."/>
            <person name="Liu Z."/>
            <person name="Lutz R."/>
            <person name="Lynch J.A."/>
            <person name="da Fonseca R.N."/>
            <person name="Posnien N."/>
            <person name="Reuter R."/>
            <person name="Roth S."/>
            <person name="Savard J."/>
            <person name="Schinko J.B."/>
            <person name="Schmitt C."/>
            <person name="Schoppmeier M."/>
            <person name="Schroder R."/>
            <person name="Shippy T.D."/>
            <person name="Simonnet F."/>
            <person name="Marques-Souza H."/>
            <person name="Tautz D."/>
            <person name="Tomoyasu Y."/>
            <person name="Trauner J."/>
            <person name="Van der Zee M."/>
            <person name="Vervoort M."/>
            <person name="Wittkopp N."/>
            <person name="Wimmer E.A."/>
            <person name="Yang X."/>
            <person name="Jones A.K."/>
            <person name="Sattelle D.B."/>
            <person name="Ebert P.R."/>
            <person name="Nelson D."/>
            <person name="Scott J.G."/>
            <person name="Beeman R.W."/>
            <person name="Muthukrishnan S."/>
            <person name="Kramer K.J."/>
            <person name="Arakane Y."/>
            <person name="Beeman R.W."/>
            <person name="Zhu Q."/>
            <person name="Hogenkamp D."/>
            <person name="Dixit R."/>
            <person name="Oppert B."/>
            <person name="Jiang H."/>
            <person name="Zou Z."/>
            <person name="Marshall J."/>
            <person name="Elpidina E."/>
            <person name="Vinokurov K."/>
            <person name="Oppert C."/>
            <person name="Zou Z."/>
            <person name="Evans J."/>
            <person name="Lu Z."/>
            <person name="Zhao P."/>
            <person name="Sumathipala N."/>
            <person name="Altincicek B."/>
            <person name="Vilcinskas A."/>
            <person name="Williams M."/>
            <person name="Hultmark D."/>
            <person name="Hetru C."/>
            <person name="Jiang H."/>
            <person name="Grimmelikhuijzen C.J."/>
            <person name="Hauser F."/>
            <person name="Cazzamali G."/>
            <person name="Williamson M."/>
            <person name="Park Y."/>
            <person name="Li B."/>
            <person name="Tanaka Y."/>
            <person name="Predel R."/>
            <person name="Neupert S."/>
            <person name="Schachtner J."/>
            <person name="Verleyen P."/>
            <person name="Raible F."/>
            <person name="Bork P."/>
            <person name="Friedrich M."/>
            <person name="Walden K.K."/>
            <person name="Robertson H.M."/>
            <person name="Angeli S."/>
            <person name="Foret S."/>
            <person name="Bucher G."/>
            <person name="Schuetz S."/>
            <person name="Maleszka R."/>
            <person name="Wimmer E.A."/>
            <person name="Beeman R.W."/>
            <person name="Lorenzen M."/>
            <person name="Tomoyasu Y."/>
            <person name="Miller S.C."/>
            <person name="Grossmann D."/>
            <person name="Bucher G."/>
        </authorList>
    </citation>
    <scope>NUCLEOTIDE SEQUENCE [LARGE SCALE GENOMIC DNA]</scope>
    <source>
        <strain evidence="6 7">Georgia GA2</strain>
    </source>
</reference>
<protein>
    <recommendedName>
        <fullName evidence="5">PDZ domain-containing protein</fullName>
    </recommendedName>
</protein>
<keyword evidence="3" id="KW-0812">Transmembrane</keyword>
<feature type="compositionally biased region" description="Basic and acidic residues" evidence="2">
    <location>
        <begin position="280"/>
        <end position="289"/>
    </location>
</feature>
<dbReference type="OMA" id="TERIACS"/>
<feature type="region of interest" description="Disordered" evidence="2">
    <location>
        <begin position="1052"/>
        <end position="1092"/>
    </location>
</feature>
<feature type="region of interest" description="Disordered" evidence="2">
    <location>
        <begin position="499"/>
        <end position="565"/>
    </location>
</feature>
<dbReference type="InterPro" id="IPR036034">
    <property type="entry name" value="PDZ_sf"/>
</dbReference>
<dbReference type="InterPro" id="IPR051342">
    <property type="entry name" value="PDZ_scaffold"/>
</dbReference>
<dbReference type="EMBL" id="KQ971321">
    <property type="protein sequence ID" value="EFA00021.2"/>
    <property type="molecule type" value="Genomic_DNA"/>
</dbReference>
<dbReference type="PANTHER" id="PTHR19964:SF97">
    <property type="entry name" value="PDZ DOMAIN-CONTAINING PROTEIN"/>
    <property type="match status" value="1"/>
</dbReference>
<dbReference type="PROSITE" id="PS50106">
    <property type="entry name" value="PDZ"/>
    <property type="match status" value="1"/>
</dbReference>
<evidence type="ECO:0000313" key="6">
    <source>
        <dbReference type="EMBL" id="EFA00021.2"/>
    </source>
</evidence>
<dbReference type="Pfam" id="PF00595">
    <property type="entry name" value="PDZ"/>
    <property type="match status" value="1"/>
</dbReference>
<evidence type="ECO:0000256" key="4">
    <source>
        <dbReference type="SAM" id="SignalP"/>
    </source>
</evidence>
<name>D6WI87_TRICA</name>
<accession>D6WI87</accession>
<feature type="compositionally biased region" description="Basic and acidic residues" evidence="2">
    <location>
        <begin position="1053"/>
        <end position="1067"/>
    </location>
</feature>
<feature type="chain" id="PRO_5007310698" description="PDZ domain-containing protein" evidence="4">
    <location>
        <begin position="22"/>
        <end position="1189"/>
    </location>
</feature>
<keyword evidence="7" id="KW-1185">Reference proteome</keyword>
<feature type="region of interest" description="Disordered" evidence="2">
    <location>
        <begin position="256"/>
        <end position="304"/>
    </location>
</feature>
<dbReference type="Proteomes" id="UP000007266">
    <property type="component" value="Linkage group 3"/>
</dbReference>
<dbReference type="Gene3D" id="2.30.42.10">
    <property type="match status" value="1"/>
</dbReference>
<dbReference type="SMART" id="SM00228">
    <property type="entry name" value="PDZ"/>
    <property type="match status" value="1"/>
</dbReference>
<feature type="compositionally biased region" description="Polar residues" evidence="2">
    <location>
        <begin position="511"/>
        <end position="524"/>
    </location>
</feature>
<feature type="region of interest" description="Disordered" evidence="2">
    <location>
        <begin position="1130"/>
        <end position="1149"/>
    </location>
</feature>
<dbReference type="AlphaFoldDB" id="D6WI87"/>
<feature type="region of interest" description="Disordered" evidence="2">
    <location>
        <begin position="430"/>
        <end position="468"/>
    </location>
</feature>
<dbReference type="InterPro" id="IPR001478">
    <property type="entry name" value="PDZ"/>
</dbReference>
<dbReference type="HOGENOM" id="CLU_281791_0_0_1"/>
<feature type="coiled-coil region" evidence="1">
    <location>
        <begin position="967"/>
        <end position="1023"/>
    </location>
</feature>
<keyword evidence="4" id="KW-0732">Signal</keyword>
<dbReference type="CDD" id="cd00136">
    <property type="entry name" value="PDZ_canonical"/>
    <property type="match status" value="1"/>
</dbReference>
<evidence type="ECO:0000256" key="3">
    <source>
        <dbReference type="SAM" id="Phobius"/>
    </source>
</evidence>
<proteinExistence type="predicted"/>
<feature type="signal peptide" evidence="4">
    <location>
        <begin position="1"/>
        <end position="21"/>
    </location>
</feature>
<feature type="compositionally biased region" description="Low complexity" evidence="2">
    <location>
        <begin position="261"/>
        <end position="275"/>
    </location>
</feature>
<dbReference type="PANTHER" id="PTHR19964">
    <property type="entry name" value="MULTIPLE PDZ DOMAIN PROTEIN"/>
    <property type="match status" value="1"/>
</dbReference>
<sequence>MAPHSRSLWLVLVLRAGLASAQEAACYGSGSIALSVILSVVFTAVLLAALLYLWGKYRKRKELILETDPEKGKGGEYAFDNPAFKDPGLTPIGKLEKEKVDANKTKWTQWSPLTALTTKSEKKKTLDDSAIDGNLVKVVALRSHDFTGLGFNICGNMKEGIYIKDVLHRGPASESGKLNPGDRINSVTISFEHMVYEDALTILSYASPYEVIIEARGGKMFQTSGQGAQPSHPVYRSSSCTELFQVNSAKRKLFGTEEHSGSLSSNYSSLQKSRSNMTTLERKESESPRNRPKKNPPKTQMSPEQLKTQLEQRIMSDHQHNLKNKVEPKVEMEVQKTENKLQKFGIRVLPPEKSPKSAELSQNENNLNLEKLPIGLDEVDDKKPQVKKRERKLTPEIFDRDHVNNSSGIKRDANGIPQEIPNYMMNAAVAARSNRKSSVKDEEDKTPKKTKGKAPSPPEFKNLDEIQPVDDFEEIAPKPTQDDLVEEIEVELRNKTMKDYNSDSDLETDNHSSVNTIELNSSDITIHHAEDTEDRQNRRTASTGDLTKIQRTRKSSTGTLERAQSLDITDTSIPTLTKKRKGRIEDDLMASEEDIFGKVVMSKEPRLSLMLDGLNTFQRNRLKKSTEWGNLEDAILKLNQEDESDPKTDLDLSGKTEEIDAVVNKINEIKRESLEVQPPIKEETPPPKPEKKVKNQIWPFETKANGSAIVDDNPRLASVEKRQRKPPILDPVKPAVPEKKDHLLAKKILQNFIFTERIACSQDDDDTNVSDDIKVSRHSLGSLERAKSDDAKINVSNVTVNNLRPQSEENLHSLEIDTTEPELYTTALDSTVKPEPETPKVTISTPDIIKNVTIAEAINKLNNDVMVQGPSSLTLEISNDAEIKDNRFMVDVKPDRVKKEDSGSETKSFEDDSSKSNSSLTYITEIQVLTPNNSTSTNISEIEIIPNVNSNSNGKTLDLEHEFEDYVRNFESNVKTFESNIQKFENHLDSTPKPDLKSIIITENDAEKELHKIQEIAEEQLKKLPEMRFTTSSYEPSKLPEKRQSQIELLRSNFEKSPPKSKPDTPKSRIPIATTAKTPPTSPERRDSRNLDMENDKDILELMSSTVHSTPKIKPPKNVTVTSIRSNSKIPSGLPVLGGRPAVPPRRQEEDHVVQVSTNGGVESSFKQWVFNPTDAVTNIVVAESKQQK</sequence>
<evidence type="ECO:0000256" key="1">
    <source>
        <dbReference type="SAM" id="Coils"/>
    </source>
</evidence>
<keyword evidence="3" id="KW-0472">Membrane</keyword>
<keyword evidence="1" id="KW-0175">Coiled coil</keyword>
<dbReference type="eggNOG" id="KOG3528">
    <property type="taxonomic scope" value="Eukaryota"/>
</dbReference>
<feature type="compositionally biased region" description="Basic and acidic residues" evidence="2">
    <location>
        <begin position="438"/>
        <end position="447"/>
    </location>
</feature>
<feature type="domain" description="PDZ" evidence="5">
    <location>
        <begin position="138"/>
        <end position="203"/>
    </location>
</feature>
<reference evidence="6 7" key="2">
    <citation type="journal article" date="2010" name="Nucleic Acids Res.">
        <title>BeetleBase in 2010: revisions to provide comprehensive genomic information for Tribolium castaneum.</title>
        <authorList>
            <person name="Kim H.S."/>
            <person name="Murphy T."/>
            <person name="Xia J."/>
            <person name="Caragea D."/>
            <person name="Park Y."/>
            <person name="Beeman R.W."/>
            <person name="Lorenzen M.D."/>
            <person name="Butcher S."/>
            <person name="Manak J.R."/>
            <person name="Brown S.J."/>
        </authorList>
    </citation>
    <scope>GENOME REANNOTATION</scope>
    <source>
        <strain evidence="6 7">Georgia GA2</strain>
    </source>
</reference>
<evidence type="ECO:0000256" key="2">
    <source>
        <dbReference type="SAM" id="MobiDB-lite"/>
    </source>
</evidence>
<feature type="compositionally biased region" description="Basic and acidic residues" evidence="2">
    <location>
        <begin position="1083"/>
        <end position="1092"/>
    </location>
</feature>
<evidence type="ECO:0000259" key="5">
    <source>
        <dbReference type="PROSITE" id="PS50106"/>
    </source>
</evidence>
<dbReference type="STRING" id="7070.D6WI87"/>
<gene>
    <name evidence="6" type="primary">GLEAN_02828</name>
    <name evidence="6" type="ORF">TcasGA2_TC002828</name>
</gene>
<keyword evidence="3" id="KW-1133">Transmembrane helix</keyword>
<feature type="transmembrane region" description="Helical" evidence="3">
    <location>
        <begin position="31"/>
        <end position="54"/>
    </location>
</feature>
<dbReference type="InParanoid" id="D6WI87"/>
<dbReference type="SUPFAM" id="SSF50156">
    <property type="entry name" value="PDZ domain-like"/>
    <property type="match status" value="1"/>
</dbReference>
<feature type="compositionally biased region" description="Basic and acidic residues" evidence="2">
    <location>
        <begin position="894"/>
        <end position="914"/>
    </location>
</feature>
<evidence type="ECO:0000313" key="7">
    <source>
        <dbReference type="Proteomes" id="UP000007266"/>
    </source>
</evidence>
<organism evidence="6 7">
    <name type="scientific">Tribolium castaneum</name>
    <name type="common">Red flour beetle</name>
    <dbReference type="NCBI Taxonomy" id="7070"/>
    <lineage>
        <taxon>Eukaryota</taxon>
        <taxon>Metazoa</taxon>
        <taxon>Ecdysozoa</taxon>
        <taxon>Arthropoda</taxon>
        <taxon>Hexapoda</taxon>
        <taxon>Insecta</taxon>
        <taxon>Pterygota</taxon>
        <taxon>Neoptera</taxon>
        <taxon>Endopterygota</taxon>
        <taxon>Coleoptera</taxon>
        <taxon>Polyphaga</taxon>
        <taxon>Cucujiformia</taxon>
        <taxon>Tenebrionidae</taxon>
        <taxon>Tenebrionidae incertae sedis</taxon>
        <taxon>Tribolium</taxon>
    </lineage>
</organism>
<feature type="compositionally biased region" description="Basic and acidic residues" evidence="2">
    <location>
        <begin position="525"/>
        <end position="537"/>
    </location>
</feature>
<feature type="region of interest" description="Disordered" evidence="2">
    <location>
        <begin position="894"/>
        <end position="916"/>
    </location>
</feature>